<protein>
    <submittedName>
        <fullName evidence="2">Uncharacterized protein</fullName>
    </submittedName>
</protein>
<evidence type="ECO:0000256" key="1">
    <source>
        <dbReference type="SAM" id="MobiDB-lite"/>
    </source>
</evidence>
<organism evidence="2 3">
    <name type="scientific">Phytophthora megakarya</name>
    <dbReference type="NCBI Taxonomy" id="4795"/>
    <lineage>
        <taxon>Eukaryota</taxon>
        <taxon>Sar</taxon>
        <taxon>Stramenopiles</taxon>
        <taxon>Oomycota</taxon>
        <taxon>Peronosporomycetes</taxon>
        <taxon>Peronosporales</taxon>
        <taxon>Peronosporaceae</taxon>
        <taxon>Phytophthora</taxon>
    </lineage>
</organism>
<dbReference type="Proteomes" id="UP000198211">
    <property type="component" value="Unassembled WGS sequence"/>
</dbReference>
<accession>A0A225V4N5</accession>
<feature type="region of interest" description="Disordered" evidence="1">
    <location>
        <begin position="232"/>
        <end position="252"/>
    </location>
</feature>
<dbReference type="OrthoDB" id="88488at2759"/>
<sequence>MAPSLIVRLPPRGYQVVYLGIVDIVIASLQHEAEARSYESVFENVGGESDDEFRTQSRVTSSGAVGELRRGLLDNTSYINSAWTPRAFSYLRSLRGGNEQEPHQNYPPSVLEAQRPKGHIPASMIFAFQENTKLKVFEGCFAVRDDSKARVIDIPVGFCVIFRGDLIHCGASYSSTNYRIHCYLAFKGMSWKPDIVSSVLPKTFDCQYCGLRMVESNKRRKHRRFCIKNRRSAENKKKRKRENDPLPMEKLV</sequence>
<keyword evidence="3" id="KW-1185">Reference proteome</keyword>
<evidence type="ECO:0000313" key="3">
    <source>
        <dbReference type="Proteomes" id="UP000198211"/>
    </source>
</evidence>
<comment type="caution">
    <text evidence="2">The sequence shown here is derived from an EMBL/GenBank/DDBJ whole genome shotgun (WGS) entry which is preliminary data.</text>
</comment>
<gene>
    <name evidence="2" type="ORF">PHMEG_00028965</name>
</gene>
<reference evidence="3" key="1">
    <citation type="submission" date="2017-03" db="EMBL/GenBank/DDBJ databases">
        <title>Phytopthora megakarya and P. palmivora, two closely related causual agents of cacao black pod achieved similar genome size and gene model numbers by different mechanisms.</title>
        <authorList>
            <person name="Ali S."/>
            <person name="Shao J."/>
            <person name="Larry D.J."/>
            <person name="Kronmiller B."/>
            <person name="Shen D."/>
            <person name="Strem M.D."/>
            <person name="Melnick R.L."/>
            <person name="Guiltinan M.J."/>
            <person name="Tyler B.M."/>
            <person name="Meinhardt L.W."/>
            <person name="Bailey B.A."/>
        </authorList>
    </citation>
    <scope>NUCLEOTIDE SEQUENCE [LARGE SCALE GENOMIC DNA]</scope>
    <source>
        <strain evidence="3">zdho120</strain>
    </source>
</reference>
<dbReference type="EMBL" id="NBNE01008026">
    <property type="protein sequence ID" value="OWY99948.1"/>
    <property type="molecule type" value="Genomic_DNA"/>
</dbReference>
<evidence type="ECO:0000313" key="2">
    <source>
        <dbReference type="EMBL" id="OWY99948.1"/>
    </source>
</evidence>
<name>A0A225V4N5_9STRA</name>
<dbReference type="AlphaFoldDB" id="A0A225V4N5"/>
<proteinExistence type="predicted"/>